<dbReference type="EMBL" id="WOWK01000067">
    <property type="protein sequence ID" value="KAF0321866.1"/>
    <property type="molecule type" value="Genomic_DNA"/>
</dbReference>
<dbReference type="Gene3D" id="3.20.20.60">
    <property type="entry name" value="Phosphoenolpyruvate-binding domains"/>
    <property type="match status" value="1"/>
</dbReference>
<evidence type="ECO:0000256" key="3">
    <source>
        <dbReference type="ARBA" id="ARBA00023239"/>
    </source>
</evidence>
<feature type="domain" description="HpcH/HpaI aldolase/citrate lyase" evidence="4">
    <location>
        <begin position="66"/>
        <end position="261"/>
    </location>
</feature>
<evidence type="ECO:0000259" key="4">
    <source>
        <dbReference type="Pfam" id="PF03328"/>
    </source>
</evidence>
<dbReference type="Proteomes" id="UP000434172">
    <property type="component" value="Unassembled WGS sequence"/>
</dbReference>
<dbReference type="InterPro" id="IPR015813">
    <property type="entry name" value="Pyrv/PenolPyrv_kinase-like_dom"/>
</dbReference>
<dbReference type="OrthoDB" id="1621678at2759"/>
<feature type="non-terminal residue" evidence="5">
    <location>
        <position position="1"/>
    </location>
</feature>
<evidence type="ECO:0000256" key="2">
    <source>
        <dbReference type="ARBA" id="ARBA00022723"/>
    </source>
</evidence>
<reference evidence="5 6" key="1">
    <citation type="submission" date="2019-12" db="EMBL/GenBank/DDBJ databases">
        <title>A genome sequence resource for the geographically widespread anthracnose pathogen Colletotrichum asianum.</title>
        <authorList>
            <person name="Meng Y."/>
        </authorList>
    </citation>
    <scope>NUCLEOTIDE SEQUENCE [LARGE SCALE GENOMIC DNA]</scope>
    <source>
        <strain evidence="5 6">ICMP 18580</strain>
    </source>
</reference>
<evidence type="ECO:0000256" key="1">
    <source>
        <dbReference type="ARBA" id="ARBA00005568"/>
    </source>
</evidence>
<keyword evidence="3" id="KW-0456">Lyase</keyword>
<evidence type="ECO:0000313" key="6">
    <source>
        <dbReference type="Proteomes" id="UP000434172"/>
    </source>
</evidence>
<dbReference type="SUPFAM" id="SSF51621">
    <property type="entry name" value="Phosphoenolpyruvate/pyruvate domain"/>
    <property type="match status" value="1"/>
</dbReference>
<dbReference type="GO" id="GO:0046872">
    <property type="term" value="F:metal ion binding"/>
    <property type="evidence" value="ECO:0007669"/>
    <property type="project" value="UniProtKB-KW"/>
</dbReference>
<keyword evidence="2" id="KW-0479">Metal-binding</keyword>
<sequence>SQTRSTFPRKLLSSWPSKAGFPPLGFGSHLQREKGSCLTGLNSIPSTAVAKTILRGDSGASVPFTWALVDAEHGLISDVHYYDLVNAVGHEGASPIIRIPSGEEWMIKRALDAGAHGVMTPMCHSEVDAAKVVSYAKYPPLGTRGYGPMFAPHAFPGTEPGAEYDTLAQDVLVAVQIESRAGVENVAKIAEVDGVDVIFIGPFDLSKQMGVERGGQEHEAATQKALNAAHAANKKCAIFCTDGAAALIRAKQGFDMISVNTDVGVLKRGMANDIRTANGEGQKVHHRQGY</sequence>
<gene>
    <name evidence="5" type="ORF">GQ607_011000</name>
</gene>
<organism evidence="5 6">
    <name type="scientific">Colletotrichum asianum</name>
    <dbReference type="NCBI Taxonomy" id="702518"/>
    <lineage>
        <taxon>Eukaryota</taxon>
        <taxon>Fungi</taxon>
        <taxon>Dikarya</taxon>
        <taxon>Ascomycota</taxon>
        <taxon>Pezizomycotina</taxon>
        <taxon>Sordariomycetes</taxon>
        <taxon>Hypocreomycetidae</taxon>
        <taxon>Glomerellales</taxon>
        <taxon>Glomerellaceae</taxon>
        <taxon>Colletotrichum</taxon>
        <taxon>Colletotrichum gloeosporioides species complex</taxon>
    </lineage>
</organism>
<proteinExistence type="inferred from homology"/>
<dbReference type="GO" id="GO:0005737">
    <property type="term" value="C:cytoplasm"/>
    <property type="evidence" value="ECO:0007669"/>
    <property type="project" value="TreeGrafter"/>
</dbReference>
<name>A0A8H3ZPY7_9PEZI</name>
<dbReference type="PANTHER" id="PTHR30502">
    <property type="entry name" value="2-KETO-3-DEOXY-L-RHAMNONATE ALDOLASE"/>
    <property type="match status" value="1"/>
</dbReference>
<dbReference type="InterPro" id="IPR040442">
    <property type="entry name" value="Pyrv_kinase-like_dom_sf"/>
</dbReference>
<dbReference type="AlphaFoldDB" id="A0A8H3ZPY7"/>
<evidence type="ECO:0000313" key="5">
    <source>
        <dbReference type="EMBL" id="KAF0321866.1"/>
    </source>
</evidence>
<dbReference type="GO" id="GO:0016832">
    <property type="term" value="F:aldehyde-lyase activity"/>
    <property type="evidence" value="ECO:0007669"/>
    <property type="project" value="TreeGrafter"/>
</dbReference>
<keyword evidence="6" id="KW-1185">Reference proteome</keyword>
<comment type="caution">
    <text evidence="5">The sequence shown here is derived from an EMBL/GenBank/DDBJ whole genome shotgun (WGS) entry which is preliminary data.</text>
</comment>
<comment type="similarity">
    <text evidence="1">Belongs to the HpcH/HpaI aldolase family.</text>
</comment>
<accession>A0A8H3ZPY7</accession>
<dbReference type="PANTHER" id="PTHR30502:SF0">
    <property type="entry name" value="PHOSPHOENOLPYRUVATE CARBOXYLASE FAMILY PROTEIN"/>
    <property type="match status" value="1"/>
</dbReference>
<dbReference type="InterPro" id="IPR005000">
    <property type="entry name" value="Aldolase/citrate-lyase_domain"/>
</dbReference>
<dbReference type="InterPro" id="IPR050251">
    <property type="entry name" value="HpcH-HpaI_aldolase"/>
</dbReference>
<dbReference type="Pfam" id="PF03328">
    <property type="entry name" value="HpcH_HpaI"/>
    <property type="match status" value="1"/>
</dbReference>
<protein>
    <submittedName>
        <fullName evidence="5">2,4-dihydroxyhept-2-ene-1,7-dioic acid aldolase</fullName>
    </submittedName>
</protein>